<feature type="compositionally biased region" description="Basic and acidic residues" evidence="13">
    <location>
        <begin position="1"/>
        <end position="10"/>
    </location>
</feature>
<dbReference type="SUPFAM" id="SSF51064">
    <property type="entry name" value="Head domain of nucleotide exchange factor GrpE"/>
    <property type="match status" value="1"/>
</dbReference>
<dbReference type="AlphaFoldDB" id="A0A6F8ZIT1"/>
<gene>
    <name evidence="10 14" type="primary">grpE</name>
    <name evidence="14" type="ORF">R50_2138</name>
</gene>
<dbReference type="PANTHER" id="PTHR21237">
    <property type="entry name" value="GRPE PROTEIN"/>
    <property type="match status" value="1"/>
</dbReference>
<dbReference type="EMBL" id="LR778114">
    <property type="protein sequence ID" value="CAB1129635.1"/>
    <property type="molecule type" value="Genomic_DNA"/>
</dbReference>
<feature type="region of interest" description="Disordered" evidence="13">
    <location>
        <begin position="1"/>
        <end position="56"/>
    </location>
</feature>
<evidence type="ECO:0000256" key="2">
    <source>
        <dbReference type="ARBA" id="ARBA00009054"/>
    </source>
</evidence>
<evidence type="ECO:0000313" key="15">
    <source>
        <dbReference type="Proteomes" id="UP000503399"/>
    </source>
</evidence>
<evidence type="ECO:0000256" key="10">
    <source>
        <dbReference type="HAMAP-Rule" id="MF_01151"/>
    </source>
</evidence>
<comment type="similarity">
    <text evidence="2 10 12">Belongs to the GrpE family.</text>
</comment>
<dbReference type="InterPro" id="IPR000740">
    <property type="entry name" value="GrpE"/>
</dbReference>
<organism evidence="14 15">
    <name type="scientific">Candidatus Hydrogenisulfobacillus filiaventi</name>
    <dbReference type="NCBI Taxonomy" id="2707344"/>
    <lineage>
        <taxon>Bacteria</taxon>
        <taxon>Bacillati</taxon>
        <taxon>Bacillota</taxon>
        <taxon>Clostridia</taxon>
        <taxon>Eubacteriales</taxon>
        <taxon>Clostridiales Family XVII. Incertae Sedis</taxon>
        <taxon>Candidatus Hydrogenisulfobacillus</taxon>
    </lineage>
</organism>
<keyword evidence="5 10" id="KW-0346">Stress response</keyword>
<name>A0A6F8ZIT1_9FIRM</name>
<dbReference type="InterPro" id="IPR009012">
    <property type="entry name" value="GrpE_head"/>
</dbReference>
<keyword evidence="6 10" id="KW-0143">Chaperone</keyword>
<dbReference type="InterPro" id="IPR013805">
    <property type="entry name" value="GrpE_CC"/>
</dbReference>
<evidence type="ECO:0000256" key="4">
    <source>
        <dbReference type="ARBA" id="ARBA00022490"/>
    </source>
</evidence>
<dbReference type="Proteomes" id="UP000503399">
    <property type="component" value="Chromosome"/>
</dbReference>
<evidence type="ECO:0000256" key="5">
    <source>
        <dbReference type="ARBA" id="ARBA00023016"/>
    </source>
</evidence>
<evidence type="ECO:0000313" key="14">
    <source>
        <dbReference type="EMBL" id="CAB1129635.1"/>
    </source>
</evidence>
<dbReference type="Gene3D" id="2.30.22.10">
    <property type="entry name" value="Head domain of nucleotide exchange factor GrpE"/>
    <property type="match status" value="1"/>
</dbReference>
<feature type="compositionally biased region" description="Low complexity" evidence="13">
    <location>
        <begin position="39"/>
        <end position="49"/>
    </location>
</feature>
<evidence type="ECO:0000256" key="1">
    <source>
        <dbReference type="ARBA" id="ARBA00004496"/>
    </source>
</evidence>
<dbReference type="Gene3D" id="3.90.20.20">
    <property type="match status" value="1"/>
</dbReference>
<evidence type="ECO:0000256" key="11">
    <source>
        <dbReference type="RuleBase" id="RU000639"/>
    </source>
</evidence>
<dbReference type="GO" id="GO:0000774">
    <property type="term" value="F:adenyl-nucleotide exchange factor activity"/>
    <property type="evidence" value="ECO:0007669"/>
    <property type="project" value="InterPro"/>
</dbReference>
<dbReference type="GO" id="GO:0051082">
    <property type="term" value="F:unfolded protein binding"/>
    <property type="evidence" value="ECO:0007669"/>
    <property type="project" value="TreeGrafter"/>
</dbReference>
<dbReference type="GO" id="GO:0005737">
    <property type="term" value="C:cytoplasm"/>
    <property type="evidence" value="ECO:0007669"/>
    <property type="project" value="UniProtKB-SubCell"/>
</dbReference>
<proteinExistence type="inferred from homology"/>
<comment type="subunit">
    <text evidence="3 10">Homodimer.</text>
</comment>
<evidence type="ECO:0000256" key="3">
    <source>
        <dbReference type="ARBA" id="ARBA00011738"/>
    </source>
</evidence>
<dbReference type="HAMAP" id="MF_01151">
    <property type="entry name" value="GrpE"/>
    <property type="match status" value="1"/>
</dbReference>
<dbReference type="PANTHER" id="PTHR21237:SF23">
    <property type="entry name" value="GRPE PROTEIN HOMOLOG, MITOCHONDRIAL"/>
    <property type="match status" value="1"/>
</dbReference>
<dbReference type="Pfam" id="PF01025">
    <property type="entry name" value="GrpE"/>
    <property type="match status" value="1"/>
</dbReference>
<dbReference type="GO" id="GO:0006457">
    <property type="term" value="P:protein folding"/>
    <property type="evidence" value="ECO:0007669"/>
    <property type="project" value="InterPro"/>
</dbReference>
<dbReference type="GO" id="GO:0042803">
    <property type="term" value="F:protein homodimerization activity"/>
    <property type="evidence" value="ECO:0007669"/>
    <property type="project" value="InterPro"/>
</dbReference>
<evidence type="ECO:0000256" key="13">
    <source>
        <dbReference type="SAM" id="MobiDB-lite"/>
    </source>
</evidence>
<dbReference type="KEGG" id="hfv:R50_2138"/>
<protein>
    <recommendedName>
        <fullName evidence="8 10">Protein GrpE</fullName>
    </recommendedName>
    <alternativeName>
        <fullName evidence="9 10">HSP-70 cofactor</fullName>
    </alternativeName>
</protein>
<dbReference type="PROSITE" id="PS01071">
    <property type="entry name" value="GRPE"/>
    <property type="match status" value="1"/>
</dbReference>
<dbReference type="FunFam" id="2.30.22.10:FF:000001">
    <property type="entry name" value="Protein GrpE"/>
    <property type="match status" value="1"/>
</dbReference>
<keyword evidence="4 10" id="KW-0963">Cytoplasm</keyword>
<evidence type="ECO:0000256" key="12">
    <source>
        <dbReference type="RuleBase" id="RU004478"/>
    </source>
</evidence>
<dbReference type="CDD" id="cd00446">
    <property type="entry name" value="GrpE"/>
    <property type="match status" value="1"/>
</dbReference>
<sequence length="212" mass="23294">MAAGEGREDMDAMAESGEERRAADGQAGPGEGTPEPALEPESGVVETTPEPVPEPDYKVLAEERYDQLLRLRADFENYRRRVERDRLEVQGQVTGALVVELLPVYDNLERALRFMPDTPEARSWRVGVEMTLKGFDEVLARLGVTPIPSVGQRFDPAVHEAIQRVASEQPEGTVVEEVLKGFRWRDRVLRASQVKVSSGPAAPAEDDSAAGA</sequence>
<dbReference type="GO" id="GO:0051087">
    <property type="term" value="F:protein-folding chaperone binding"/>
    <property type="evidence" value="ECO:0007669"/>
    <property type="project" value="InterPro"/>
</dbReference>
<keyword evidence="15" id="KW-1185">Reference proteome</keyword>
<accession>A0A6F8ZIT1</accession>
<comment type="subcellular location">
    <subcellularLocation>
        <location evidence="1 10">Cytoplasm</location>
    </subcellularLocation>
</comment>
<evidence type="ECO:0000256" key="9">
    <source>
        <dbReference type="ARBA" id="ARBA00076414"/>
    </source>
</evidence>
<evidence type="ECO:0000256" key="7">
    <source>
        <dbReference type="ARBA" id="ARBA00053401"/>
    </source>
</evidence>
<dbReference type="PRINTS" id="PR00773">
    <property type="entry name" value="GRPEPROTEIN"/>
</dbReference>
<dbReference type="SUPFAM" id="SSF58014">
    <property type="entry name" value="Coiled-coil domain of nucleotide exchange factor GrpE"/>
    <property type="match status" value="1"/>
</dbReference>
<comment type="function">
    <text evidence="7 10 11">Participates actively in the response to hyperosmotic and heat shock by preventing the aggregation of stress-denatured proteins, in association with DnaK and GrpE. It is the nucleotide exchange factor for DnaK and may function as a thermosensor. Unfolded proteins bind initially to DnaJ; upon interaction with the DnaJ-bound protein, DnaK hydrolyzes its bound ATP, resulting in the formation of a stable complex. GrpE releases ADP from DnaK; ATP binding to DnaK triggers the release of the substrate protein, thus completing the reaction cycle. Several rounds of ATP-dependent interactions between DnaJ, DnaK and GrpE are required for fully efficient folding.</text>
</comment>
<evidence type="ECO:0000256" key="6">
    <source>
        <dbReference type="ARBA" id="ARBA00023186"/>
    </source>
</evidence>
<evidence type="ECO:0000256" key="8">
    <source>
        <dbReference type="ARBA" id="ARBA00072274"/>
    </source>
</evidence>
<reference evidence="14 15" key="1">
    <citation type="submission" date="2020-02" db="EMBL/GenBank/DDBJ databases">
        <authorList>
            <person name="Hogendoorn C."/>
        </authorList>
    </citation>
    <scope>NUCLEOTIDE SEQUENCE [LARGE SCALE GENOMIC DNA]</scope>
    <source>
        <strain evidence="14">R501</strain>
    </source>
</reference>